<name>A0AAW0HBM5_MYOGA</name>
<dbReference type="InterPro" id="IPR037264">
    <property type="entry name" value="TFIID_NTD2_sf"/>
</dbReference>
<reference evidence="3 4" key="1">
    <citation type="journal article" date="2023" name="bioRxiv">
        <title>Conserved and derived expression patterns and positive selection on dental genes reveal complex evolutionary context of ever-growing rodent molars.</title>
        <authorList>
            <person name="Calamari Z.T."/>
            <person name="Song A."/>
            <person name="Cohen E."/>
            <person name="Akter M."/>
            <person name="Roy R.D."/>
            <person name="Hallikas O."/>
            <person name="Christensen M.M."/>
            <person name="Li P."/>
            <person name="Marangoni P."/>
            <person name="Jernvall J."/>
            <person name="Klein O.D."/>
        </authorList>
    </citation>
    <scope>NUCLEOTIDE SEQUENCE [LARGE SCALE GENOMIC DNA]</scope>
    <source>
        <strain evidence="3">V071</strain>
    </source>
</reference>
<dbReference type="GO" id="GO:0000123">
    <property type="term" value="C:histone acetyltransferase complex"/>
    <property type="evidence" value="ECO:0007669"/>
    <property type="project" value="TreeGrafter"/>
</dbReference>
<dbReference type="SUPFAM" id="SSF160897">
    <property type="entry name" value="Taf5 N-terminal domain-like"/>
    <property type="match status" value="1"/>
</dbReference>
<organism evidence="3 4">
    <name type="scientific">Myodes glareolus</name>
    <name type="common">Bank vole</name>
    <name type="synonym">Clethrionomys glareolus</name>
    <dbReference type="NCBI Taxonomy" id="447135"/>
    <lineage>
        <taxon>Eukaryota</taxon>
        <taxon>Metazoa</taxon>
        <taxon>Chordata</taxon>
        <taxon>Craniata</taxon>
        <taxon>Vertebrata</taxon>
        <taxon>Euteleostomi</taxon>
        <taxon>Mammalia</taxon>
        <taxon>Eutheria</taxon>
        <taxon>Euarchontoglires</taxon>
        <taxon>Glires</taxon>
        <taxon>Rodentia</taxon>
        <taxon>Myomorpha</taxon>
        <taxon>Muroidea</taxon>
        <taxon>Cricetidae</taxon>
        <taxon>Arvicolinae</taxon>
        <taxon>Myodes</taxon>
    </lineage>
</organism>
<gene>
    <name evidence="3" type="ORF">U0070_022023</name>
</gene>
<dbReference type="AlphaFoldDB" id="A0AAW0HBM5"/>
<dbReference type="GO" id="GO:0003713">
    <property type="term" value="F:transcription coactivator activity"/>
    <property type="evidence" value="ECO:0007669"/>
    <property type="project" value="TreeGrafter"/>
</dbReference>
<dbReference type="EMBL" id="JBBHLL010000578">
    <property type="protein sequence ID" value="KAK7800035.1"/>
    <property type="molecule type" value="Genomic_DNA"/>
</dbReference>
<accession>A0AAW0HBM5</accession>
<comment type="subcellular location">
    <subcellularLocation>
        <location evidence="1">Nucleus</location>
    </subcellularLocation>
</comment>
<dbReference type="GO" id="GO:0016251">
    <property type="term" value="F:RNA polymerase II general transcription initiation factor activity"/>
    <property type="evidence" value="ECO:0007669"/>
    <property type="project" value="TreeGrafter"/>
</dbReference>
<comment type="caution">
    <text evidence="3">The sequence shown here is derived from an EMBL/GenBank/DDBJ whole genome shotgun (WGS) entry which is preliminary data.</text>
</comment>
<sequence length="101" mass="11411">MIRLQEDSYNYLIRYLQSDNNTVLCKVLAVHIHLDVQPAKRTGYQMYASSGSSLSESNSLEPPGLPNPTLQIEGALEVLQENIKRVKDRPPPLTTICFYAF</sequence>
<evidence type="ECO:0000256" key="1">
    <source>
        <dbReference type="ARBA" id="ARBA00004123"/>
    </source>
</evidence>
<evidence type="ECO:0000313" key="4">
    <source>
        <dbReference type="Proteomes" id="UP001488838"/>
    </source>
</evidence>
<dbReference type="PANTHER" id="PTHR19879">
    <property type="entry name" value="TRANSCRIPTION INITIATION FACTOR TFIID"/>
    <property type="match status" value="1"/>
</dbReference>
<evidence type="ECO:0000256" key="2">
    <source>
        <dbReference type="ARBA" id="ARBA00023242"/>
    </source>
</evidence>
<dbReference type="Proteomes" id="UP001488838">
    <property type="component" value="Unassembled WGS sequence"/>
</dbReference>
<dbReference type="GO" id="GO:0005634">
    <property type="term" value="C:nucleus"/>
    <property type="evidence" value="ECO:0007669"/>
    <property type="project" value="UniProtKB-SubCell"/>
</dbReference>
<keyword evidence="4" id="KW-1185">Reference proteome</keyword>
<dbReference type="Gene3D" id="1.25.40.500">
    <property type="entry name" value="TFIID subunit TAF5, NTD2 domain"/>
    <property type="match status" value="1"/>
</dbReference>
<protein>
    <submittedName>
        <fullName evidence="3">Uncharacterized protein</fullName>
    </submittedName>
</protein>
<keyword evidence="2" id="KW-0539">Nucleus</keyword>
<dbReference type="PANTHER" id="PTHR19879:SF6">
    <property type="entry name" value="TAF5-LIKE RNA POLYMERASE II P300_CBP-ASSOCIATED FACTOR-ASSOCIATED FACTOR 65 KDA SUBUNIT 5L"/>
    <property type="match status" value="1"/>
</dbReference>
<evidence type="ECO:0000313" key="3">
    <source>
        <dbReference type="EMBL" id="KAK7800035.1"/>
    </source>
</evidence>
<proteinExistence type="predicted"/>